<dbReference type="InterPro" id="IPR013783">
    <property type="entry name" value="Ig-like_fold"/>
</dbReference>
<comment type="caution">
    <text evidence="1">The sequence shown here is derived from an EMBL/GenBank/DDBJ whole genome shotgun (WGS) entry which is preliminary data.</text>
</comment>
<dbReference type="Proteomes" id="UP000762676">
    <property type="component" value="Unassembled WGS sequence"/>
</dbReference>
<gene>
    <name evidence="1" type="ORF">ElyMa_000586900</name>
</gene>
<dbReference type="EMBL" id="BMAT01001144">
    <property type="protein sequence ID" value="GFR80662.1"/>
    <property type="molecule type" value="Genomic_DNA"/>
</dbReference>
<dbReference type="AlphaFoldDB" id="A0AAV4G4Q2"/>
<keyword evidence="2" id="KW-1185">Reference proteome</keyword>
<dbReference type="SUPFAM" id="SSF48726">
    <property type="entry name" value="Immunoglobulin"/>
    <property type="match status" value="1"/>
</dbReference>
<reference evidence="1 2" key="1">
    <citation type="journal article" date="2021" name="Elife">
        <title>Chloroplast acquisition without the gene transfer in kleptoplastic sea slugs, Plakobranchus ocellatus.</title>
        <authorList>
            <person name="Maeda T."/>
            <person name="Takahashi S."/>
            <person name="Yoshida T."/>
            <person name="Shimamura S."/>
            <person name="Takaki Y."/>
            <person name="Nagai Y."/>
            <person name="Toyoda A."/>
            <person name="Suzuki Y."/>
            <person name="Arimoto A."/>
            <person name="Ishii H."/>
            <person name="Satoh N."/>
            <person name="Nishiyama T."/>
            <person name="Hasebe M."/>
            <person name="Maruyama T."/>
            <person name="Minagawa J."/>
            <person name="Obokata J."/>
            <person name="Shigenobu S."/>
        </authorList>
    </citation>
    <scope>NUCLEOTIDE SEQUENCE [LARGE SCALE GENOMIC DNA]</scope>
</reference>
<evidence type="ECO:0000313" key="2">
    <source>
        <dbReference type="Proteomes" id="UP000762676"/>
    </source>
</evidence>
<dbReference type="Gene3D" id="2.60.40.10">
    <property type="entry name" value="Immunoglobulins"/>
    <property type="match status" value="1"/>
</dbReference>
<proteinExistence type="predicted"/>
<evidence type="ECO:0008006" key="3">
    <source>
        <dbReference type="Google" id="ProtNLM"/>
    </source>
</evidence>
<name>A0AAV4G4Q2_9GAST</name>
<organism evidence="1 2">
    <name type="scientific">Elysia marginata</name>
    <dbReference type="NCBI Taxonomy" id="1093978"/>
    <lineage>
        <taxon>Eukaryota</taxon>
        <taxon>Metazoa</taxon>
        <taxon>Spiralia</taxon>
        <taxon>Lophotrochozoa</taxon>
        <taxon>Mollusca</taxon>
        <taxon>Gastropoda</taxon>
        <taxon>Heterobranchia</taxon>
        <taxon>Euthyneura</taxon>
        <taxon>Panpulmonata</taxon>
        <taxon>Sacoglossa</taxon>
        <taxon>Placobranchoidea</taxon>
        <taxon>Plakobranchidae</taxon>
        <taxon>Elysia</taxon>
    </lineage>
</organism>
<evidence type="ECO:0000313" key="1">
    <source>
        <dbReference type="EMBL" id="GFR80662.1"/>
    </source>
</evidence>
<accession>A0AAV4G4Q2</accession>
<sequence length="264" mass="31422">MCDGVSNCPNNEDEDDALCEVRIQTSMTNPTKHRYEKTGVNRDWSIFCVARYEDTIQWFKKQPDRGNKTSKKGKKGKRKNKWINISRRVRKCTEQDSCRYSNKQTLWPGEETLYVSELHIKSLKTSEFGTYQCSTWNAFSRNFKLKLEKGRCQRLFQCNRRMRSKPTWTEKFPINPQAEINCRHLDVYLKCRERRSKRCTNVWDKRKSMEHLKFYQYFCSDDVMSDLKLGRCFNGSSLYKEMLKELNLCGSIPGPRMEEPFACR</sequence>
<protein>
    <recommendedName>
        <fullName evidence="3">Ig-like domain-containing protein</fullName>
    </recommendedName>
</protein>
<dbReference type="InterPro" id="IPR036179">
    <property type="entry name" value="Ig-like_dom_sf"/>
</dbReference>